<evidence type="ECO:0000256" key="1">
    <source>
        <dbReference type="SAM" id="Phobius"/>
    </source>
</evidence>
<reference evidence="2 3" key="1">
    <citation type="submission" date="2024-03" db="EMBL/GenBank/DDBJ databases">
        <title>Inconsistent identification of Apilactobacillus kunkeei-related strains obtained by well-developed overall genome related indices.</title>
        <authorList>
            <person name="Maeno S."/>
            <person name="Endo A."/>
        </authorList>
    </citation>
    <scope>NUCLEOTIDE SEQUENCE [LARGE SCALE GENOMIC DNA]</scope>
    <source>
        <strain evidence="2 3">20H-10</strain>
    </source>
</reference>
<proteinExistence type="predicted"/>
<keyword evidence="1" id="KW-0812">Transmembrane</keyword>
<sequence length="187" mass="21770">MGNRSDIFNNLKKQKDAKENNLNELSEEIKKISYFYNKIKKNQNQDLSNYKQIDEFHSDANEIKKIETKNSISETFQRQSIEIRDSYHGAIQESIKFQSSLRKKLSTFFIVYISIVTIVILLIIVDPIALIRNVPSYYSNEVKLMLLGAFFANIISVLVIMVKYSFEPSDKFIEAINKIGNQENEKK</sequence>
<dbReference type="RefSeq" id="WP_353317414.1">
    <property type="nucleotide sequence ID" value="NZ_BAABVV010000024.1"/>
</dbReference>
<keyword evidence="1" id="KW-1133">Transmembrane helix</keyword>
<dbReference type="Proteomes" id="UP001438112">
    <property type="component" value="Unassembled WGS sequence"/>
</dbReference>
<keyword evidence="3" id="KW-1185">Reference proteome</keyword>
<feature type="transmembrane region" description="Helical" evidence="1">
    <location>
        <begin position="105"/>
        <end position="124"/>
    </location>
</feature>
<feature type="transmembrane region" description="Helical" evidence="1">
    <location>
        <begin position="144"/>
        <end position="162"/>
    </location>
</feature>
<accession>A0ABP9ZGQ8</accession>
<name>A0ABP9ZGQ8_9LACO</name>
<comment type="caution">
    <text evidence="2">The sequence shown here is derived from an EMBL/GenBank/DDBJ whole genome shotgun (WGS) entry which is preliminary data.</text>
</comment>
<keyword evidence="1" id="KW-0472">Membrane</keyword>
<dbReference type="EMBL" id="BAABVV010000024">
    <property type="protein sequence ID" value="GAA6113982.1"/>
    <property type="molecule type" value="Genomic_DNA"/>
</dbReference>
<evidence type="ECO:0000313" key="3">
    <source>
        <dbReference type="Proteomes" id="UP001438112"/>
    </source>
</evidence>
<protein>
    <submittedName>
        <fullName evidence="2">Uncharacterized protein</fullName>
    </submittedName>
</protein>
<gene>
    <name evidence="2" type="ORF">AP20H10_03450</name>
</gene>
<organism evidence="2 3">
    <name type="scientific">Apilactobacillus apinorum</name>
    <dbReference type="NCBI Taxonomy" id="1218495"/>
    <lineage>
        <taxon>Bacteria</taxon>
        <taxon>Bacillati</taxon>
        <taxon>Bacillota</taxon>
        <taxon>Bacilli</taxon>
        <taxon>Lactobacillales</taxon>
        <taxon>Lactobacillaceae</taxon>
        <taxon>Apilactobacillus</taxon>
    </lineage>
</organism>
<evidence type="ECO:0000313" key="2">
    <source>
        <dbReference type="EMBL" id="GAA6113982.1"/>
    </source>
</evidence>